<evidence type="ECO:0000313" key="2">
    <source>
        <dbReference type="EMBL" id="WOS41344.1"/>
    </source>
</evidence>
<feature type="transmembrane region" description="Helical" evidence="1">
    <location>
        <begin position="21"/>
        <end position="41"/>
    </location>
</feature>
<organism evidence="2 3">
    <name type="scientific">Xanthomonas rydalmerensis</name>
    <dbReference type="NCBI Taxonomy" id="3046274"/>
    <lineage>
        <taxon>Bacteria</taxon>
        <taxon>Pseudomonadati</taxon>
        <taxon>Pseudomonadota</taxon>
        <taxon>Gammaproteobacteria</taxon>
        <taxon>Lysobacterales</taxon>
        <taxon>Lysobacteraceae</taxon>
        <taxon>Xanthomonas</taxon>
    </lineage>
</organism>
<sequence length="43" mass="4578">MTAQPPLDDLVLRRKRAARTALVVGVVALAIYVGFILSGVLGR</sequence>
<keyword evidence="1" id="KW-0472">Membrane</keyword>
<gene>
    <name evidence="2" type="ORF">QN243_02375</name>
</gene>
<keyword evidence="3" id="KW-1185">Reference proteome</keyword>
<name>A0ABZ0JNF5_9XANT</name>
<evidence type="ECO:0000313" key="3">
    <source>
        <dbReference type="Proteomes" id="UP001302020"/>
    </source>
</evidence>
<keyword evidence="1" id="KW-1133">Transmembrane helix</keyword>
<dbReference type="EMBL" id="CP126172">
    <property type="protein sequence ID" value="WOS41344.1"/>
    <property type="molecule type" value="Genomic_DNA"/>
</dbReference>
<dbReference type="RefSeq" id="WP_255347926.1">
    <property type="nucleotide sequence ID" value="NZ_CP126170.1"/>
</dbReference>
<dbReference type="Proteomes" id="UP001302020">
    <property type="component" value="Chromosome"/>
</dbReference>
<keyword evidence="1" id="KW-0812">Transmembrane</keyword>
<evidence type="ECO:0008006" key="4">
    <source>
        <dbReference type="Google" id="ProtNLM"/>
    </source>
</evidence>
<accession>A0ABZ0JNF5</accession>
<reference evidence="2 3" key="1">
    <citation type="submission" date="2023-05" db="EMBL/GenBank/DDBJ databases">
        <title>Xanthomonas rydalmerenesis sp. nov., a novel Xanthomonas species isolated from Fragaria x ananassa.</title>
        <authorList>
            <person name="McKnight D.J.E."/>
            <person name="Wong-Bajracharya J."/>
            <person name="Okoh E.B."/>
            <person name="Snijders F."/>
            <person name="Lidbetter F."/>
            <person name="Webster J."/>
            <person name="Djordjevic S.P."/>
            <person name="Bogema D.R."/>
            <person name="Chapman T.A."/>
        </authorList>
    </citation>
    <scope>NUCLEOTIDE SEQUENCE [LARGE SCALE GENOMIC DNA]</scope>
    <source>
        <strain evidence="2 3">DAR34883</strain>
    </source>
</reference>
<protein>
    <recommendedName>
        <fullName evidence="4">AI-2E family transporter</fullName>
    </recommendedName>
</protein>
<proteinExistence type="predicted"/>
<evidence type="ECO:0000256" key="1">
    <source>
        <dbReference type="SAM" id="Phobius"/>
    </source>
</evidence>